<dbReference type="AlphaFoldDB" id="A0A103YKM3"/>
<evidence type="ECO:0000256" key="5">
    <source>
        <dbReference type="ARBA" id="ARBA00022679"/>
    </source>
</evidence>
<keyword evidence="6" id="KW-0256">Endoplasmic reticulum</keyword>
<evidence type="ECO:0000256" key="1">
    <source>
        <dbReference type="ARBA" id="ARBA00004162"/>
    </source>
</evidence>
<dbReference type="GO" id="GO:0004144">
    <property type="term" value="F:diacylglycerol O-acyltransferase activity"/>
    <property type="evidence" value="ECO:0007669"/>
    <property type="project" value="UniProtKB-EC"/>
</dbReference>
<feature type="domain" description="O-acyltransferase WSD1-like N-terminal" evidence="11">
    <location>
        <begin position="63"/>
        <end position="240"/>
    </location>
</feature>
<evidence type="ECO:0000256" key="3">
    <source>
        <dbReference type="ARBA" id="ARBA00004771"/>
    </source>
</evidence>
<protein>
    <submittedName>
        <fullName evidence="13">O-acyltransferase, WSD1, C-terminal</fullName>
    </submittedName>
</protein>
<evidence type="ECO:0000256" key="9">
    <source>
        <dbReference type="ARBA" id="ARBA00047604"/>
    </source>
</evidence>
<comment type="caution">
    <text evidence="13">The sequence shown here is derived from an EMBL/GenBank/DDBJ whole genome shotgun (WGS) entry which is preliminary data.</text>
</comment>
<proteinExistence type="inferred from homology"/>
<name>A0A103YKM3_CYNCS</name>
<comment type="subcellular location">
    <subcellularLocation>
        <location evidence="1">Cell membrane</location>
        <topology evidence="1">Single-pass membrane protein</topology>
    </subcellularLocation>
    <subcellularLocation>
        <location evidence="2">Endoplasmic reticulum membrane</location>
    </subcellularLocation>
</comment>
<dbReference type="PANTHER" id="PTHR31650:SF48">
    <property type="entry name" value="O-ACYLTRANSFERASE, WSD1, O-ACYLTRANSFERASE WSD1"/>
    <property type="match status" value="1"/>
</dbReference>
<dbReference type="OMA" id="GIEFWPR"/>
<dbReference type="STRING" id="59895.A0A103YKM3"/>
<evidence type="ECO:0000256" key="6">
    <source>
        <dbReference type="ARBA" id="ARBA00022824"/>
    </source>
</evidence>
<dbReference type="GO" id="GO:0005789">
    <property type="term" value="C:endoplasmic reticulum membrane"/>
    <property type="evidence" value="ECO:0007669"/>
    <property type="project" value="UniProtKB-SubCell"/>
</dbReference>
<dbReference type="InterPro" id="IPR009721">
    <property type="entry name" value="O-acyltransferase_WSD1_C"/>
</dbReference>
<evidence type="ECO:0000313" key="14">
    <source>
        <dbReference type="Proteomes" id="UP000243975"/>
    </source>
</evidence>
<keyword evidence="5" id="KW-0808">Transferase</keyword>
<comment type="catalytic activity">
    <reaction evidence="10">
        <text>an acyl-CoA + a 1,2-diacyl-sn-glycerol = a triacyl-sn-glycerol + CoA</text>
        <dbReference type="Rhea" id="RHEA:10868"/>
        <dbReference type="ChEBI" id="CHEBI:17815"/>
        <dbReference type="ChEBI" id="CHEBI:57287"/>
        <dbReference type="ChEBI" id="CHEBI:58342"/>
        <dbReference type="ChEBI" id="CHEBI:64615"/>
        <dbReference type="EC" id="2.3.1.20"/>
    </reaction>
</comment>
<keyword evidence="7" id="KW-0012">Acyltransferase</keyword>
<dbReference type="PANTHER" id="PTHR31650">
    <property type="entry name" value="O-ACYLTRANSFERASE (WSD1-LIKE) FAMILY PROTEIN"/>
    <property type="match status" value="1"/>
</dbReference>
<evidence type="ECO:0000256" key="10">
    <source>
        <dbReference type="ARBA" id="ARBA00048109"/>
    </source>
</evidence>
<evidence type="ECO:0000259" key="12">
    <source>
        <dbReference type="Pfam" id="PF06974"/>
    </source>
</evidence>
<dbReference type="GO" id="GO:0047196">
    <property type="term" value="F:long-chain-alcohol O-fatty-acyltransferase activity"/>
    <property type="evidence" value="ECO:0007669"/>
    <property type="project" value="UniProtKB-EC"/>
</dbReference>
<sequence>MRNDEPLTPAGRLFMQPATHQIINCAFGLERSVGIDEARIVLSDSLMIEHPRFCSLLVTDDYGRHYWRKTEINIDRHIILHSDPVSEAVNDEAATNDYVADLAVSSPLSTDKPLWEIHILSAHKSVILRFHHALGDGISLMSLMLTLSKKLDDPEKTPTIEPLISSTRRNHRKLGIDEKVLKLLKIIWFTMIYALEFLIRSLWVKDGKTVLRGGEGVELWPRKVATARFHLDDMKTVKNAVTNAPATHQIINCALGLERALGFDEVRTVVSDSLMIKHPRFCSLLVTDDQGHHYWRLTELDIDRHIILHTDPVGEVGNDEAAINDFLADLAVSSPLSTDKPLWEIHLLSAHKCVVLRLHHALGDGISLMSLMLTLCRKLDDSEQTPTIEPLISSARNPRGLGINEKIFKVLKIIWFTMIYVFEFMMRSLWVKDGRTVVRGGEGVELWPRRVATAKFNLEDMKTVKRAVTNATINDVLFGVISSGLSRYLDKRSPECNRFFFQQVVLRFSFYFYESRFIFKFMLHFYQVNYLSFLALQEGLRITGVALVNLRPSPGLQDIKELMKKNAGSGWGNKFGIMLLPIYYHRNGSNPLDYLKRAKMMIDRKKLSLEAFLSYQIGFFVMNHMGAKFASLLNYRIVCNTSFTVSNVVGPREEITVAGIPVTYIRTSSSSLSHAITMHMVSYAGRADMQILAAKDIIHDPENLAKCFEDALLEMKEAVLRT</sequence>
<accession>A0A103YKM3</accession>
<dbReference type="UniPathway" id="UPA00282"/>
<dbReference type="Proteomes" id="UP000243975">
    <property type="component" value="Unassembled WGS sequence"/>
</dbReference>
<evidence type="ECO:0000256" key="4">
    <source>
        <dbReference type="ARBA" id="ARBA00005189"/>
    </source>
</evidence>
<evidence type="ECO:0000313" key="13">
    <source>
        <dbReference type="EMBL" id="KVI10793.1"/>
    </source>
</evidence>
<keyword evidence="14" id="KW-1185">Reference proteome</keyword>
<dbReference type="Pfam" id="PF06974">
    <property type="entry name" value="WS_DGAT_C"/>
    <property type="match status" value="1"/>
</dbReference>
<dbReference type="GO" id="GO:0005886">
    <property type="term" value="C:plasma membrane"/>
    <property type="evidence" value="ECO:0007669"/>
    <property type="project" value="UniProtKB-SubCell"/>
</dbReference>
<dbReference type="InterPro" id="IPR045034">
    <property type="entry name" value="O-acyltransferase_WSD1-like"/>
</dbReference>
<comment type="catalytic activity">
    <reaction evidence="9">
        <text>a long chain fatty alcohol + a fatty acyl-CoA = a long-chain alcohol wax ester + CoA</text>
        <dbReference type="Rhea" id="RHEA:38443"/>
        <dbReference type="ChEBI" id="CHEBI:17135"/>
        <dbReference type="ChEBI" id="CHEBI:57287"/>
        <dbReference type="ChEBI" id="CHEBI:77636"/>
        <dbReference type="ChEBI" id="CHEBI:235323"/>
        <dbReference type="EC" id="2.3.1.75"/>
    </reaction>
</comment>
<dbReference type="SUPFAM" id="SSF52777">
    <property type="entry name" value="CoA-dependent acyltransferases"/>
    <property type="match status" value="2"/>
</dbReference>
<evidence type="ECO:0000259" key="11">
    <source>
        <dbReference type="Pfam" id="PF03007"/>
    </source>
</evidence>
<gene>
    <name evidence="13" type="ORF">Ccrd_010796</name>
</gene>
<dbReference type="Gramene" id="KVI10793">
    <property type="protein sequence ID" value="KVI10793"/>
    <property type="gene ID" value="Ccrd_010796"/>
</dbReference>
<dbReference type="Pfam" id="PF03007">
    <property type="entry name" value="WS_DGAT_cat"/>
    <property type="match status" value="2"/>
</dbReference>
<feature type="domain" description="O-acyltransferase WSD1-like N-terminal" evidence="11">
    <location>
        <begin position="291"/>
        <end position="476"/>
    </location>
</feature>
<evidence type="ECO:0000256" key="7">
    <source>
        <dbReference type="ARBA" id="ARBA00023315"/>
    </source>
</evidence>
<dbReference type="GO" id="GO:0019432">
    <property type="term" value="P:triglyceride biosynthetic process"/>
    <property type="evidence" value="ECO:0007669"/>
    <property type="project" value="UniProtKB-UniPathway"/>
</dbReference>
<organism evidence="13 14">
    <name type="scientific">Cynara cardunculus var. scolymus</name>
    <name type="common">Globe artichoke</name>
    <name type="synonym">Cynara scolymus</name>
    <dbReference type="NCBI Taxonomy" id="59895"/>
    <lineage>
        <taxon>Eukaryota</taxon>
        <taxon>Viridiplantae</taxon>
        <taxon>Streptophyta</taxon>
        <taxon>Embryophyta</taxon>
        <taxon>Tracheophyta</taxon>
        <taxon>Spermatophyta</taxon>
        <taxon>Magnoliopsida</taxon>
        <taxon>eudicotyledons</taxon>
        <taxon>Gunneridae</taxon>
        <taxon>Pentapetalae</taxon>
        <taxon>asterids</taxon>
        <taxon>campanulids</taxon>
        <taxon>Asterales</taxon>
        <taxon>Asteraceae</taxon>
        <taxon>Carduoideae</taxon>
        <taxon>Cardueae</taxon>
        <taxon>Carduinae</taxon>
        <taxon>Cynara</taxon>
    </lineage>
</organism>
<evidence type="ECO:0000256" key="8">
    <source>
        <dbReference type="ARBA" id="ARBA00024360"/>
    </source>
</evidence>
<comment type="pathway">
    <text evidence="3">Glycerolipid metabolism; triacylglycerol biosynthesis.</text>
</comment>
<feature type="domain" description="O-acyltransferase WSD1 C-terminal" evidence="12">
    <location>
        <begin position="571"/>
        <end position="716"/>
    </location>
</feature>
<dbReference type="InterPro" id="IPR004255">
    <property type="entry name" value="O-acyltransferase_WSD1_N"/>
</dbReference>
<reference evidence="13 14" key="1">
    <citation type="journal article" date="2016" name="Sci. Rep.">
        <title>The genome sequence of the outbreeding globe artichoke constructed de novo incorporating a phase-aware low-pass sequencing strategy of F1 progeny.</title>
        <authorList>
            <person name="Scaglione D."/>
            <person name="Reyes-Chin-Wo S."/>
            <person name="Acquadro A."/>
            <person name="Froenicke L."/>
            <person name="Portis E."/>
            <person name="Beitel C."/>
            <person name="Tirone M."/>
            <person name="Mauro R."/>
            <person name="Lo Monaco A."/>
            <person name="Mauromicale G."/>
            <person name="Faccioli P."/>
            <person name="Cattivelli L."/>
            <person name="Rieseberg L."/>
            <person name="Michelmore R."/>
            <person name="Lanteri S."/>
        </authorList>
    </citation>
    <scope>NUCLEOTIDE SEQUENCE [LARGE SCALE GENOMIC DNA]</scope>
    <source>
        <strain evidence="13">2C</strain>
    </source>
</reference>
<dbReference type="EMBL" id="LEKV01000998">
    <property type="protein sequence ID" value="KVI10793.1"/>
    <property type="molecule type" value="Genomic_DNA"/>
</dbReference>
<comment type="pathway">
    <text evidence="4">Lipid metabolism.</text>
</comment>
<evidence type="ECO:0000256" key="2">
    <source>
        <dbReference type="ARBA" id="ARBA00004586"/>
    </source>
</evidence>
<comment type="similarity">
    <text evidence="8">In the N-terminal section; belongs to the long-chain O-acyltransferase family.</text>
</comment>